<comment type="caution">
    <text evidence="1">The sequence shown here is derived from an EMBL/GenBank/DDBJ whole genome shotgun (WGS) entry which is preliminary data.</text>
</comment>
<dbReference type="InterPro" id="IPR049739">
    <property type="entry name" value="YraL-like"/>
</dbReference>
<keyword evidence="2" id="KW-1185">Reference proteome</keyword>
<gene>
    <name evidence="1" type="ORF">J2Z79_001458</name>
</gene>
<dbReference type="RefSeq" id="WP_342589437.1">
    <property type="nucleotide sequence ID" value="NZ_JAGGLG010000009.1"/>
</dbReference>
<reference evidence="1 2" key="1">
    <citation type="submission" date="2021-03" db="EMBL/GenBank/DDBJ databases">
        <title>Genomic Encyclopedia of Type Strains, Phase IV (KMG-IV): sequencing the most valuable type-strain genomes for metagenomic binning, comparative biology and taxonomic classification.</title>
        <authorList>
            <person name="Goeker M."/>
        </authorList>
    </citation>
    <scope>NUCLEOTIDE SEQUENCE [LARGE SCALE GENOMIC DNA]</scope>
    <source>
        <strain evidence="1 2">DSM 27138</strain>
    </source>
</reference>
<name>A0ABS4JRA0_9FIRM</name>
<organism evidence="1 2">
    <name type="scientific">Symbiobacterium terraclitae</name>
    <dbReference type="NCBI Taxonomy" id="557451"/>
    <lineage>
        <taxon>Bacteria</taxon>
        <taxon>Bacillati</taxon>
        <taxon>Bacillota</taxon>
        <taxon>Clostridia</taxon>
        <taxon>Eubacteriales</taxon>
        <taxon>Symbiobacteriaceae</taxon>
        <taxon>Symbiobacterium</taxon>
    </lineage>
</organism>
<accession>A0ABS4JRA0</accession>
<dbReference type="InterPro" id="IPR009057">
    <property type="entry name" value="Homeodomain-like_sf"/>
</dbReference>
<dbReference type="Proteomes" id="UP001519289">
    <property type="component" value="Unassembled WGS sequence"/>
</dbReference>
<evidence type="ECO:0000313" key="1">
    <source>
        <dbReference type="EMBL" id="MBP2018059.1"/>
    </source>
</evidence>
<sequence length="95" mass="10795">MARYQNAADILPAELLAEVQRYAAGEQLYIPRPNERLPWGARSGARAELARRNERIRQRRAEGASIEQLMQEFHLSYDSIRKIIGGKNGSSRSRG</sequence>
<dbReference type="SUPFAM" id="SSF46689">
    <property type="entry name" value="Homeodomain-like"/>
    <property type="match status" value="1"/>
</dbReference>
<protein>
    <submittedName>
        <fullName evidence="1">Mor family transcriptional regulator</fullName>
    </submittedName>
</protein>
<dbReference type="EMBL" id="JAGGLG010000009">
    <property type="protein sequence ID" value="MBP2018059.1"/>
    <property type="molecule type" value="Genomic_DNA"/>
</dbReference>
<dbReference type="NCBIfam" id="NF040785">
    <property type="entry name" value="CD3324_fam"/>
    <property type="match status" value="1"/>
</dbReference>
<evidence type="ECO:0000313" key="2">
    <source>
        <dbReference type="Proteomes" id="UP001519289"/>
    </source>
</evidence>
<proteinExistence type="predicted"/>
<dbReference type="Gene3D" id="1.10.10.60">
    <property type="entry name" value="Homeodomain-like"/>
    <property type="match status" value="1"/>
</dbReference>